<organism evidence="2 3">
    <name type="scientific">Trema orientale</name>
    <name type="common">Charcoal tree</name>
    <name type="synonym">Celtis orientalis</name>
    <dbReference type="NCBI Taxonomy" id="63057"/>
    <lineage>
        <taxon>Eukaryota</taxon>
        <taxon>Viridiplantae</taxon>
        <taxon>Streptophyta</taxon>
        <taxon>Embryophyta</taxon>
        <taxon>Tracheophyta</taxon>
        <taxon>Spermatophyta</taxon>
        <taxon>Magnoliopsida</taxon>
        <taxon>eudicotyledons</taxon>
        <taxon>Gunneridae</taxon>
        <taxon>Pentapetalae</taxon>
        <taxon>rosids</taxon>
        <taxon>fabids</taxon>
        <taxon>Rosales</taxon>
        <taxon>Cannabaceae</taxon>
        <taxon>Trema</taxon>
    </lineage>
</organism>
<reference evidence="3" key="1">
    <citation type="submission" date="2016-06" db="EMBL/GenBank/DDBJ databases">
        <title>Parallel loss of symbiosis genes in relatives of nitrogen-fixing non-legume Parasponia.</title>
        <authorList>
            <person name="Van Velzen R."/>
            <person name="Holmer R."/>
            <person name="Bu F."/>
            <person name="Rutten L."/>
            <person name="Van Zeijl A."/>
            <person name="Liu W."/>
            <person name="Santuari L."/>
            <person name="Cao Q."/>
            <person name="Sharma T."/>
            <person name="Shen D."/>
            <person name="Roswanjaya Y."/>
            <person name="Wardhani T."/>
            <person name="Kalhor M.S."/>
            <person name="Jansen J."/>
            <person name="Van den Hoogen J."/>
            <person name="Gungor B."/>
            <person name="Hartog M."/>
            <person name="Hontelez J."/>
            <person name="Verver J."/>
            <person name="Yang W.-C."/>
            <person name="Schijlen E."/>
            <person name="Repin R."/>
            <person name="Schilthuizen M."/>
            <person name="Schranz E."/>
            <person name="Heidstra R."/>
            <person name="Miyata K."/>
            <person name="Fedorova E."/>
            <person name="Kohlen W."/>
            <person name="Bisseling T."/>
            <person name="Smit S."/>
            <person name="Geurts R."/>
        </authorList>
    </citation>
    <scope>NUCLEOTIDE SEQUENCE [LARGE SCALE GENOMIC DNA]</scope>
    <source>
        <strain evidence="3">cv. RG33-2</strain>
    </source>
</reference>
<dbReference type="EMBL" id="JXTC01000608">
    <property type="protein sequence ID" value="PON43757.1"/>
    <property type="molecule type" value="Genomic_DNA"/>
</dbReference>
<dbReference type="Proteomes" id="UP000237000">
    <property type="component" value="Unassembled WGS sequence"/>
</dbReference>
<dbReference type="OrthoDB" id="1683330at2759"/>
<proteinExistence type="predicted"/>
<protein>
    <submittedName>
        <fullName evidence="2">Uncharacterized protein</fullName>
    </submittedName>
</protein>
<keyword evidence="3" id="KW-1185">Reference proteome</keyword>
<name>A0A2P5B4N1_TREOI</name>
<sequence length="130" mass="14432">KISYNDFALFSIPNENSGATLVGRVVGSYAAWPKVLVIFNDESVKKHPNPRQASQLQGPLTQPKGPSKSRGKEPLTQTQPDSELSSIPFLLSYLLKIAENWSDYAYVKFSIGEQVFGVSFVLPIFQEDII</sequence>
<gene>
    <name evidence="2" type="ORF">TorRG33x02_333130</name>
</gene>
<evidence type="ECO:0000313" key="3">
    <source>
        <dbReference type="Proteomes" id="UP000237000"/>
    </source>
</evidence>
<feature type="compositionally biased region" description="Polar residues" evidence="1">
    <location>
        <begin position="51"/>
        <end position="60"/>
    </location>
</feature>
<feature type="region of interest" description="Disordered" evidence="1">
    <location>
        <begin position="45"/>
        <end position="82"/>
    </location>
</feature>
<dbReference type="AlphaFoldDB" id="A0A2P5B4N1"/>
<comment type="caution">
    <text evidence="2">The sequence shown here is derived from an EMBL/GenBank/DDBJ whole genome shotgun (WGS) entry which is preliminary data.</text>
</comment>
<accession>A0A2P5B4N1</accession>
<evidence type="ECO:0000313" key="2">
    <source>
        <dbReference type="EMBL" id="PON43757.1"/>
    </source>
</evidence>
<evidence type="ECO:0000256" key="1">
    <source>
        <dbReference type="SAM" id="MobiDB-lite"/>
    </source>
</evidence>
<feature type="non-terminal residue" evidence="2">
    <location>
        <position position="1"/>
    </location>
</feature>
<dbReference type="InParanoid" id="A0A2P5B4N1"/>